<sequence>MAKVSFISIVLCALASLSVSFAEPSTYGAMPPPAMYPPPAKYEAPPPAPTPAPAKYEAPAPAPVKYEAPAPAPVKYEAPAPVKYEAPAPVKYEEKKEKYPMKTEYKKMEYGGKKYRRSVAGDEKEEAKNDVKQDVTASAKRVQRLRDAVMKDIVSDPIWGLRFGFRRYPYFGLGYRRFPYYGLGYRRFGYRRFWDGEQDSAAQTSSHFDVENDDHLAESDAVSTPKRKWLTEDDLDEMMDAAPQGQWWAPQEMDEMMDAAPKRKWRSPEEFDDLMDPVAMGARCIWMGGRLIC</sequence>
<feature type="signal peptide" evidence="2">
    <location>
        <begin position="1"/>
        <end position="22"/>
    </location>
</feature>
<keyword evidence="2" id="KW-0732">Signal</keyword>
<feature type="chain" id="PRO_5045947392" evidence="2">
    <location>
        <begin position="23"/>
        <end position="293"/>
    </location>
</feature>
<keyword evidence="4" id="KW-1185">Reference proteome</keyword>
<feature type="region of interest" description="Disordered" evidence="1">
    <location>
        <begin position="38"/>
        <end position="58"/>
    </location>
</feature>
<dbReference type="Proteomes" id="UP001234178">
    <property type="component" value="Unassembled WGS sequence"/>
</dbReference>
<protein>
    <submittedName>
        <fullName evidence="3">Uncharacterized protein</fullName>
    </submittedName>
</protein>
<organism evidence="3 4">
    <name type="scientific">Daphnia magna</name>
    <dbReference type="NCBI Taxonomy" id="35525"/>
    <lineage>
        <taxon>Eukaryota</taxon>
        <taxon>Metazoa</taxon>
        <taxon>Ecdysozoa</taxon>
        <taxon>Arthropoda</taxon>
        <taxon>Crustacea</taxon>
        <taxon>Branchiopoda</taxon>
        <taxon>Diplostraca</taxon>
        <taxon>Cladocera</taxon>
        <taxon>Anomopoda</taxon>
        <taxon>Daphniidae</taxon>
        <taxon>Daphnia</taxon>
    </lineage>
</organism>
<name>A0ABQ9ZCX6_9CRUS</name>
<evidence type="ECO:0000313" key="4">
    <source>
        <dbReference type="Proteomes" id="UP001234178"/>
    </source>
</evidence>
<evidence type="ECO:0000256" key="2">
    <source>
        <dbReference type="SAM" id="SignalP"/>
    </source>
</evidence>
<evidence type="ECO:0000256" key="1">
    <source>
        <dbReference type="SAM" id="MobiDB-lite"/>
    </source>
</evidence>
<reference evidence="3 4" key="1">
    <citation type="journal article" date="2023" name="Nucleic Acids Res.">
        <title>The hologenome of Daphnia magna reveals possible DNA methylation and microbiome-mediated evolution of the host genome.</title>
        <authorList>
            <person name="Chaturvedi A."/>
            <person name="Li X."/>
            <person name="Dhandapani V."/>
            <person name="Marshall H."/>
            <person name="Kissane S."/>
            <person name="Cuenca-Cambronero M."/>
            <person name="Asole G."/>
            <person name="Calvet F."/>
            <person name="Ruiz-Romero M."/>
            <person name="Marangio P."/>
            <person name="Guigo R."/>
            <person name="Rago D."/>
            <person name="Mirbahai L."/>
            <person name="Eastwood N."/>
            <person name="Colbourne J.K."/>
            <person name="Zhou J."/>
            <person name="Mallon E."/>
            <person name="Orsini L."/>
        </authorList>
    </citation>
    <scope>NUCLEOTIDE SEQUENCE [LARGE SCALE GENOMIC DNA]</scope>
    <source>
        <strain evidence="3">LRV0_1</strain>
    </source>
</reference>
<evidence type="ECO:0000313" key="3">
    <source>
        <dbReference type="EMBL" id="KAK4010493.1"/>
    </source>
</evidence>
<accession>A0ABQ9ZCX6</accession>
<proteinExistence type="predicted"/>
<dbReference type="EMBL" id="JAOYFB010000003">
    <property type="protein sequence ID" value="KAK4010493.1"/>
    <property type="molecule type" value="Genomic_DNA"/>
</dbReference>
<feature type="compositionally biased region" description="Pro residues" evidence="1">
    <location>
        <begin position="38"/>
        <end position="52"/>
    </location>
</feature>
<gene>
    <name evidence="3" type="ORF">OUZ56_019636</name>
</gene>
<comment type="caution">
    <text evidence="3">The sequence shown here is derived from an EMBL/GenBank/DDBJ whole genome shotgun (WGS) entry which is preliminary data.</text>
</comment>